<comment type="similarity">
    <text evidence="1">Belongs to the Gfa family.</text>
</comment>
<dbReference type="Proteomes" id="UP000236959">
    <property type="component" value="Unassembled WGS sequence"/>
</dbReference>
<evidence type="ECO:0000256" key="3">
    <source>
        <dbReference type="ARBA" id="ARBA00022833"/>
    </source>
</evidence>
<keyword evidence="8" id="KW-1185">Reference proteome</keyword>
<reference evidence="7 8" key="1">
    <citation type="submission" date="2018-01" db="EMBL/GenBank/DDBJ databases">
        <title>Genomic Encyclopedia of Archaeal and Bacterial Type Strains, Phase II (KMG-II): from individual species to whole genera.</title>
        <authorList>
            <person name="Goeker M."/>
        </authorList>
    </citation>
    <scope>NUCLEOTIDE SEQUENCE [LARGE SCALE GENOMIC DNA]</scope>
    <source>
        <strain evidence="7 8">DSM 17023</strain>
    </source>
</reference>
<sequence>MADKLSELTGGCQCGAVRYRVTGEVGYPHLCHCRMCQKASGNFFLPLIGAAKDEFHWTRGEPSWFHSSKPVRRGFCGNCGTPLSFETVGDDYIAFTHGSLDDVAAVTPVEQSGVEGRVPFYAGLFSLRETPSSRDDLPGGIKDVATTNRQHPDHDTENWSCEAI</sequence>
<dbReference type="OrthoDB" id="9807246at2"/>
<feature type="domain" description="CENP-V/GFA" evidence="6">
    <location>
        <begin position="8"/>
        <end position="121"/>
    </location>
</feature>
<organism evidence="7 8">
    <name type="scientific">Roseibium marinum</name>
    <dbReference type="NCBI Taxonomy" id="281252"/>
    <lineage>
        <taxon>Bacteria</taxon>
        <taxon>Pseudomonadati</taxon>
        <taxon>Pseudomonadota</taxon>
        <taxon>Alphaproteobacteria</taxon>
        <taxon>Hyphomicrobiales</taxon>
        <taxon>Stappiaceae</taxon>
        <taxon>Roseibium</taxon>
    </lineage>
</organism>
<protein>
    <recommendedName>
        <fullName evidence="6">CENP-V/GFA domain-containing protein</fullName>
    </recommendedName>
</protein>
<dbReference type="PROSITE" id="PS51891">
    <property type="entry name" value="CENP_V_GFA"/>
    <property type="match status" value="1"/>
</dbReference>
<dbReference type="PANTHER" id="PTHR33337">
    <property type="entry name" value="GFA DOMAIN-CONTAINING PROTEIN"/>
    <property type="match status" value="1"/>
</dbReference>
<dbReference type="Gene3D" id="3.90.1590.10">
    <property type="entry name" value="glutathione-dependent formaldehyde- activating enzyme (gfa)"/>
    <property type="match status" value="1"/>
</dbReference>
<keyword evidence="4" id="KW-0456">Lyase</keyword>
<dbReference type="GO" id="GO:0016846">
    <property type="term" value="F:carbon-sulfur lyase activity"/>
    <property type="evidence" value="ECO:0007669"/>
    <property type="project" value="InterPro"/>
</dbReference>
<feature type="region of interest" description="Disordered" evidence="5">
    <location>
        <begin position="145"/>
        <end position="164"/>
    </location>
</feature>
<dbReference type="InterPro" id="IPR011057">
    <property type="entry name" value="Mss4-like_sf"/>
</dbReference>
<dbReference type="RefSeq" id="WP_103224496.1">
    <property type="nucleotide sequence ID" value="NZ_PPCN01000011.1"/>
</dbReference>
<proteinExistence type="inferred from homology"/>
<accession>A0A2S3UMC0</accession>
<dbReference type="SUPFAM" id="SSF51316">
    <property type="entry name" value="Mss4-like"/>
    <property type="match status" value="1"/>
</dbReference>
<dbReference type="AlphaFoldDB" id="A0A2S3UMC0"/>
<gene>
    <name evidence="7" type="ORF">CLV41_11196</name>
</gene>
<dbReference type="PANTHER" id="PTHR33337:SF40">
    <property type="entry name" value="CENP-V_GFA DOMAIN-CONTAINING PROTEIN-RELATED"/>
    <property type="match status" value="1"/>
</dbReference>
<name>A0A2S3UMC0_9HYPH</name>
<evidence type="ECO:0000313" key="7">
    <source>
        <dbReference type="EMBL" id="POF28846.1"/>
    </source>
</evidence>
<evidence type="ECO:0000256" key="5">
    <source>
        <dbReference type="SAM" id="MobiDB-lite"/>
    </source>
</evidence>
<dbReference type="InterPro" id="IPR006913">
    <property type="entry name" value="CENP-V/GFA"/>
</dbReference>
<dbReference type="EMBL" id="PPCN01000011">
    <property type="protein sequence ID" value="POF28846.1"/>
    <property type="molecule type" value="Genomic_DNA"/>
</dbReference>
<dbReference type="GO" id="GO:0046872">
    <property type="term" value="F:metal ion binding"/>
    <property type="evidence" value="ECO:0007669"/>
    <property type="project" value="UniProtKB-KW"/>
</dbReference>
<evidence type="ECO:0000256" key="4">
    <source>
        <dbReference type="ARBA" id="ARBA00023239"/>
    </source>
</evidence>
<keyword evidence="2" id="KW-0479">Metal-binding</keyword>
<evidence type="ECO:0000256" key="1">
    <source>
        <dbReference type="ARBA" id="ARBA00005495"/>
    </source>
</evidence>
<evidence type="ECO:0000259" key="6">
    <source>
        <dbReference type="PROSITE" id="PS51891"/>
    </source>
</evidence>
<comment type="caution">
    <text evidence="7">The sequence shown here is derived from an EMBL/GenBank/DDBJ whole genome shotgun (WGS) entry which is preliminary data.</text>
</comment>
<evidence type="ECO:0000256" key="2">
    <source>
        <dbReference type="ARBA" id="ARBA00022723"/>
    </source>
</evidence>
<keyword evidence="3" id="KW-0862">Zinc</keyword>
<dbReference type="Pfam" id="PF04828">
    <property type="entry name" value="GFA"/>
    <property type="match status" value="1"/>
</dbReference>
<evidence type="ECO:0000313" key="8">
    <source>
        <dbReference type="Proteomes" id="UP000236959"/>
    </source>
</evidence>